<reference evidence="12 13" key="1">
    <citation type="journal article" date="2013" name="Genome Announc.">
        <title>Draft Genome Sequence of an Alphaproteobacterium, Caenispirillum salinarum AK4(T), Isolated from a Solar Saltern.</title>
        <authorList>
            <person name="Khatri I."/>
            <person name="Singh A."/>
            <person name="Korpole S."/>
            <person name="Pinnaka A.K."/>
            <person name="Subramanian S."/>
        </authorList>
    </citation>
    <scope>NUCLEOTIDE SEQUENCE [LARGE SCALE GENOMIC DNA]</scope>
    <source>
        <strain evidence="12 13">AK4</strain>
    </source>
</reference>
<evidence type="ECO:0000256" key="3">
    <source>
        <dbReference type="ARBA" id="ARBA00005539"/>
    </source>
</evidence>
<dbReference type="eggNOG" id="COG3705">
    <property type="taxonomic scope" value="Bacteria"/>
</dbReference>
<protein>
    <recommendedName>
        <fullName evidence="6 9">ATP phosphoribosyltransferase regulatory subunit</fullName>
    </recommendedName>
</protein>
<evidence type="ECO:0000259" key="11">
    <source>
        <dbReference type="PROSITE" id="PS50862"/>
    </source>
</evidence>
<dbReference type="PATRIC" id="fig|1238182.3.peg.1409"/>
<feature type="binding site" evidence="10">
    <location>
        <position position="114"/>
    </location>
    <ligand>
        <name>L-histidine</name>
        <dbReference type="ChEBI" id="CHEBI:57595"/>
    </ligand>
</feature>
<comment type="caution">
    <text evidence="12">The sequence shown here is derived from an EMBL/GenBank/DDBJ whole genome shotgun (WGS) entry which is preliminary data.</text>
</comment>
<dbReference type="SUPFAM" id="SSF55681">
    <property type="entry name" value="Class II aaRS and biotin synthetases"/>
    <property type="match status" value="1"/>
</dbReference>
<feature type="binding site" evidence="10">
    <location>
        <position position="128"/>
    </location>
    <ligand>
        <name>L-histidine</name>
        <dbReference type="ChEBI" id="CHEBI:57595"/>
    </ligand>
</feature>
<keyword evidence="12" id="KW-0328">Glycosyltransferase</keyword>
<dbReference type="InterPro" id="IPR006195">
    <property type="entry name" value="aa-tRNA-synth_II"/>
</dbReference>
<dbReference type="GO" id="GO:0004821">
    <property type="term" value="F:histidine-tRNA ligase activity"/>
    <property type="evidence" value="ECO:0007669"/>
    <property type="project" value="TreeGrafter"/>
</dbReference>
<evidence type="ECO:0000256" key="8">
    <source>
        <dbReference type="ARBA" id="ARBA00025246"/>
    </source>
</evidence>
<feature type="domain" description="Aminoacyl-transfer RNA synthetases class-II family profile" evidence="11">
    <location>
        <begin position="24"/>
        <end position="334"/>
    </location>
</feature>
<dbReference type="GO" id="GO:0006427">
    <property type="term" value="P:histidyl-tRNA aminoacylation"/>
    <property type="evidence" value="ECO:0007669"/>
    <property type="project" value="TreeGrafter"/>
</dbReference>
<gene>
    <name evidence="9" type="primary">hisZ</name>
    <name evidence="12" type="ORF">C882_3746</name>
</gene>
<dbReference type="OrthoDB" id="9769617at2"/>
<keyword evidence="13" id="KW-1185">Reference proteome</keyword>
<dbReference type="Proteomes" id="UP000009881">
    <property type="component" value="Unassembled WGS sequence"/>
</dbReference>
<feature type="binding site" evidence="10">
    <location>
        <begin position="84"/>
        <end position="86"/>
    </location>
    <ligand>
        <name>L-histidine</name>
        <dbReference type="ChEBI" id="CHEBI:57595"/>
    </ligand>
</feature>
<comment type="similarity">
    <text evidence="3 9">Belongs to the class-II aminoacyl-tRNA synthetase family. HisZ subfamily.</text>
</comment>
<proteinExistence type="inferred from homology"/>
<evidence type="ECO:0000256" key="2">
    <source>
        <dbReference type="ARBA" id="ARBA00004667"/>
    </source>
</evidence>
<dbReference type="HAMAP" id="MF_00125">
    <property type="entry name" value="HisZ"/>
    <property type="match status" value="1"/>
</dbReference>
<dbReference type="InterPro" id="IPR004517">
    <property type="entry name" value="HisZ"/>
</dbReference>
<comment type="pathway">
    <text evidence="2 9">Amino-acid biosynthesis; L-histidine biosynthesis; L-histidine from 5-phospho-alpha-D-ribose 1-diphosphate: step 1/9.</text>
</comment>
<evidence type="ECO:0000256" key="1">
    <source>
        <dbReference type="ARBA" id="ARBA00004496"/>
    </source>
</evidence>
<comment type="subunit">
    <text evidence="5">Homodimer.</text>
</comment>
<evidence type="ECO:0000256" key="9">
    <source>
        <dbReference type="HAMAP-Rule" id="MF_00125"/>
    </source>
</evidence>
<dbReference type="EMBL" id="ANHY01000006">
    <property type="protein sequence ID" value="EKV31373.1"/>
    <property type="molecule type" value="Genomic_DNA"/>
</dbReference>
<keyword evidence="7 9" id="KW-0963">Cytoplasm</keyword>
<evidence type="ECO:0000256" key="10">
    <source>
        <dbReference type="PIRSR" id="PIRSR001549-1"/>
    </source>
</evidence>
<evidence type="ECO:0000313" key="13">
    <source>
        <dbReference type="Proteomes" id="UP000009881"/>
    </source>
</evidence>
<evidence type="ECO:0000256" key="6">
    <source>
        <dbReference type="ARBA" id="ARBA00020397"/>
    </source>
</evidence>
<dbReference type="GO" id="GO:0016757">
    <property type="term" value="F:glycosyltransferase activity"/>
    <property type="evidence" value="ECO:0007669"/>
    <property type="project" value="UniProtKB-KW"/>
</dbReference>
<comment type="function">
    <text evidence="8 9">Required for the first step of histidine biosynthesis. May allow the feedback regulation of ATP phosphoribosyltransferase activity by histidine.</text>
</comment>
<evidence type="ECO:0000256" key="5">
    <source>
        <dbReference type="ARBA" id="ARBA00011738"/>
    </source>
</evidence>
<dbReference type="GO" id="GO:0005737">
    <property type="term" value="C:cytoplasm"/>
    <property type="evidence" value="ECO:0007669"/>
    <property type="project" value="UniProtKB-SubCell"/>
</dbReference>
<keyword evidence="9" id="KW-0028">Amino-acid biosynthesis</keyword>
<evidence type="ECO:0000313" key="12">
    <source>
        <dbReference type="EMBL" id="EKV31373.1"/>
    </source>
</evidence>
<evidence type="ECO:0000256" key="4">
    <source>
        <dbReference type="ARBA" id="ARBA00011496"/>
    </source>
</evidence>
<dbReference type="InterPro" id="IPR004516">
    <property type="entry name" value="HisRS/HisZ"/>
</dbReference>
<comment type="subcellular location">
    <subcellularLocation>
        <location evidence="1 9">Cytoplasm</location>
    </subcellularLocation>
</comment>
<keyword evidence="9" id="KW-0368">Histidine biosynthesis</keyword>
<feature type="binding site" evidence="10">
    <location>
        <position position="268"/>
    </location>
    <ligand>
        <name>L-histidine</name>
        <dbReference type="ChEBI" id="CHEBI:57595"/>
    </ligand>
</feature>
<dbReference type="PROSITE" id="PS50862">
    <property type="entry name" value="AA_TRNA_LIGASE_II"/>
    <property type="match status" value="1"/>
</dbReference>
<comment type="miscellaneous">
    <text evidence="9">This function is generally fulfilled by the C-terminal part of HisG, which is missing in some bacteria such as this one.</text>
</comment>
<accession>K9HLZ1</accession>
<evidence type="ECO:0000256" key="7">
    <source>
        <dbReference type="ARBA" id="ARBA00022490"/>
    </source>
</evidence>
<dbReference type="PANTHER" id="PTHR43707:SF1">
    <property type="entry name" value="HISTIDINE--TRNA LIGASE, MITOCHONDRIAL-RELATED"/>
    <property type="match status" value="1"/>
</dbReference>
<dbReference type="PANTHER" id="PTHR43707">
    <property type="entry name" value="HISTIDYL-TRNA SYNTHETASE"/>
    <property type="match status" value="1"/>
</dbReference>
<dbReference type="UniPathway" id="UPA00031">
    <property type="reaction ID" value="UER00006"/>
</dbReference>
<feature type="binding site" evidence="10">
    <location>
        <position position="132"/>
    </location>
    <ligand>
        <name>L-histidine</name>
        <dbReference type="ChEBI" id="CHEBI:57595"/>
    </ligand>
</feature>
<organism evidence="12 13">
    <name type="scientific">Caenispirillum salinarum AK4</name>
    <dbReference type="NCBI Taxonomy" id="1238182"/>
    <lineage>
        <taxon>Bacteria</taxon>
        <taxon>Pseudomonadati</taxon>
        <taxon>Pseudomonadota</taxon>
        <taxon>Alphaproteobacteria</taxon>
        <taxon>Rhodospirillales</taxon>
        <taxon>Novispirillaceae</taxon>
        <taxon>Caenispirillum</taxon>
    </lineage>
</organism>
<dbReference type="RefSeq" id="WP_009539854.1">
    <property type="nucleotide sequence ID" value="NZ_ANHY01000006.1"/>
</dbReference>
<sequence>MTDTDTKALLPAGLRDLLPPAAAFEASVVDRLVSHFAGFGFERVKPPLIEFEENLLAGTGAATAMQTFRVMDPMSQRMLGLRADITIQVARIATTRLKNAPRPLRLSYAGQILRVRGSQLHPERQFSQCGIELIGVDSPAADAEVVVTVASALAALGITGLSVDLNLPTLVPAVCDALHLTAEQRAEARTALDQKDAAAVAALGGPASDILGALLKACGSADTALDALRALDLPPVAAAERDRLAQVLDRVRADLPDVGLTVDAVENRGFEYHTGVAFSLFAKGAPGELGRGGRYLAGQEAGSTQEPAVGVTLFVDKVLDVAPQPEARPRLFVPAGTPLADRIRLRDEGWTVVAGLEPVEDALAEARRLDCDHAMVEGAPRAVG</sequence>
<dbReference type="AlphaFoldDB" id="K9HLZ1"/>
<name>K9HLZ1_9PROT</name>
<dbReference type="Pfam" id="PF13393">
    <property type="entry name" value="tRNA-synt_His"/>
    <property type="match status" value="1"/>
</dbReference>
<comment type="subunit">
    <text evidence="4 9">Heteromultimer composed of HisG and HisZ subunits.</text>
</comment>
<dbReference type="InterPro" id="IPR045864">
    <property type="entry name" value="aa-tRNA-synth_II/BPL/LPL"/>
</dbReference>
<keyword evidence="12" id="KW-0808">Transferase</keyword>
<dbReference type="Gene3D" id="3.30.930.10">
    <property type="entry name" value="Bira Bifunctional Protein, Domain 2"/>
    <property type="match status" value="1"/>
</dbReference>
<dbReference type="GO" id="GO:0000105">
    <property type="term" value="P:L-histidine biosynthetic process"/>
    <property type="evidence" value="ECO:0007669"/>
    <property type="project" value="UniProtKB-UniRule"/>
</dbReference>
<dbReference type="STRING" id="1238182.C882_3746"/>
<dbReference type="InterPro" id="IPR041715">
    <property type="entry name" value="HisRS-like_core"/>
</dbReference>
<dbReference type="PIRSF" id="PIRSF001549">
    <property type="entry name" value="His-tRNA_synth"/>
    <property type="match status" value="1"/>
</dbReference>